<proteinExistence type="predicted"/>
<evidence type="ECO:0000256" key="1">
    <source>
        <dbReference type="SAM" id="MobiDB-lite"/>
    </source>
</evidence>
<name>A0A8J4XV89_CHIOP</name>
<feature type="region of interest" description="Disordered" evidence="1">
    <location>
        <begin position="176"/>
        <end position="214"/>
    </location>
</feature>
<comment type="caution">
    <text evidence="3">The sequence shown here is derived from an EMBL/GenBank/DDBJ whole genome shotgun (WGS) entry which is preliminary data.</text>
</comment>
<accession>A0A8J4XV89</accession>
<feature type="chain" id="PRO_5035259638" evidence="2">
    <location>
        <begin position="21"/>
        <end position="214"/>
    </location>
</feature>
<evidence type="ECO:0000256" key="2">
    <source>
        <dbReference type="SAM" id="SignalP"/>
    </source>
</evidence>
<reference evidence="3" key="1">
    <citation type="submission" date="2020-07" db="EMBL/GenBank/DDBJ databases">
        <title>The High-quality genome of the commercially important snow crab, Chionoecetes opilio.</title>
        <authorList>
            <person name="Jeong J.-H."/>
            <person name="Ryu S."/>
        </authorList>
    </citation>
    <scope>NUCLEOTIDE SEQUENCE</scope>
    <source>
        <strain evidence="3">MADBK_172401_WGS</strain>
        <tissue evidence="3">Digestive gland</tissue>
    </source>
</reference>
<keyword evidence="4" id="KW-1185">Reference proteome</keyword>
<feature type="signal peptide" evidence="2">
    <location>
        <begin position="1"/>
        <end position="20"/>
    </location>
</feature>
<dbReference type="Proteomes" id="UP000770661">
    <property type="component" value="Unassembled WGS sequence"/>
</dbReference>
<gene>
    <name evidence="3" type="ORF">GWK47_013674</name>
</gene>
<sequence>MKNTHAVLLVVLVLTPGPGGSPGPALAKHCPADITIPGHDDVAKIAFERRETTTYYLDETLYVNPEPDFKGVTLAVEALGSGGGLHEAWFPLEDNCFQDSAVWWKVKLKAWVSYDNSYYKLSFQVESGECNYYCVKSVTFGIIRSLLVKGHGTSQWRYTYLHTGCSTLSSKERTSATEHSFCRAPPPPRPDNTSRPTPTPTTTTHPTRPHPLPE</sequence>
<dbReference type="AlphaFoldDB" id="A0A8J4XV89"/>
<evidence type="ECO:0000313" key="4">
    <source>
        <dbReference type="Proteomes" id="UP000770661"/>
    </source>
</evidence>
<organism evidence="3 4">
    <name type="scientific">Chionoecetes opilio</name>
    <name type="common">Atlantic snow crab</name>
    <name type="synonym">Cancer opilio</name>
    <dbReference type="NCBI Taxonomy" id="41210"/>
    <lineage>
        <taxon>Eukaryota</taxon>
        <taxon>Metazoa</taxon>
        <taxon>Ecdysozoa</taxon>
        <taxon>Arthropoda</taxon>
        <taxon>Crustacea</taxon>
        <taxon>Multicrustacea</taxon>
        <taxon>Malacostraca</taxon>
        <taxon>Eumalacostraca</taxon>
        <taxon>Eucarida</taxon>
        <taxon>Decapoda</taxon>
        <taxon>Pleocyemata</taxon>
        <taxon>Brachyura</taxon>
        <taxon>Eubrachyura</taxon>
        <taxon>Majoidea</taxon>
        <taxon>Majidae</taxon>
        <taxon>Chionoecetes</taxon>
    </lineage>
</organism>
<protein>
    <submittedName>
        <fullName evidence="3">Uncharacterized protein</fullName>
    </submittedName>
</protein>
<keyword evidence="2" id="KW-0732">Signal</keyword>
<feature type="compositionally biased region" description="Low complexity" evidence="1">
    <location>
        <begin position="191"/>
        <end position="206"/>
    </location>
</feature>
<dbReference type="EMBL" id="JACEEZ010020343">
    <property type="protein sequence ID" value="KAG0714655.1"/>
    <property type="molecule type" value="Genomic_DNA"/>
</dbReference>
<evidence type="ECO:0000313" key="3">
    <source>
        <dbReference type="EMBL" id="KAG0714655.1"/>
    </source>
</evidence>